<dbReference type="RefSeq" id="WP_006101754.1">
    <property type="nucleotide sequence ID" value="NZ_DS989851.1"/>
</dbReference>
<proteinExistence type="predicted"/>
<dbReference type="EMBL" id="DS989851">
    <property type="protein sequence ID" value="EDX74934.1"/>
    <property type="molecule type" value="Genomic_DNA"/>
</dbReference>
<dbReference type="InterPro" id="IPR051082">
    <property type="entry name" value="Pentapeptide-BTB/POZ_domain"/>
</dbReference>
<sequence length="636" mass="70568">MARLGAGEAGGAEGAFAPLPTTIFDEGVNSKPGSLERSEGSKLKTPPIPLNGKLEIMQVQNFLTRYRQGDRDFAQVDLSGVNLKGADLRTINLSGANLTNTNLSWASLDYANLSGACLHQADLHNAILKHSNLNQAILTRVNLSKVDGQSASLCQANLSWVEAPYCNLSGANLQAAQLNHSNLTGATLDKTQLISTQLMAANLYQASLIAANLTTANLREVLLEKANLRDAILVGATLTEANLRQACLRRANLTQAELYRAILTDADLSEVTGDRVNLSRANLMGAYLLRASLVNANLRRTVLQNVYCLQTNLTAANLQGADLRQADLSGAYLNETILTEANLTDAYLIGSYLIRPKLEQAQLTGCCIHNWHLEEVDLTNVNCRYLFTQFNWETKTPNKRYPPTGDLMPGQLSQEKTTDLLLIEVPFSEMPNREVLVFTLAQVEQEYPDLKLSLKALSKQCDHYILYLSTKPGVNSQAVNQRILQLYPQMYQRFTHHRLTIWQLLEIDKSGDSQVNSSLNSATSPNPTQVLANNRRRIYKEVIHQIQQIILFQPPDKCAEGIQRLLDFLRQQNIPTQDIVQKIIRQAMLRRAKRDPLFQAQLLAWEKTADQAARLSLTGQAMHSAIALILSQVQPP</sequence>
<dbReference type="STRING" id="118168.MC7420_808"/>
<evidence type="ECO:0000256" key="1">
    <source>
        <dbReference type="SAM" id="MobiDB-lite"/>
    </source>
</evidence>
<name>B4VT22_9CYAN</name>
<dbReference type="SUPFAM" id="SSF141571">
    <property type="entry name" value="Pentapeptide repeat-like"/>
    <property type="match status" value="2"/>
</dbReference>
<accession>B4VT22</accession>
<feature type="region of interest" description="Disordered" evidence="1">
    <location>
        <begin position="27"/>
        <end position="47"/>
    </location>
</feature>
<dbReference type="PANTHER" id="PTHR14136">
    <property type="entry name" value="BTB_POZ DOMAIN-CONTAINING PROTEIN KCTD9"/>
    <property type="match status" value="1"/>
</dbReference>
<reference evidence="2 3" key="1">
    <citation type="submission" date="2008-07" db="EMBL/GenBank/DDBJ databases">
        <authorList>
            <person name="Tandeau de Marsac N."/>
            <person name="Ferriera S."/>
            <person name="Johnson J."/>
            <person name="Kravitz S."/>
            <person name="Beeson K."/>
            <person name="Sutton G."/>
            <person name="Rogers Y.-H."/>
            <person name="Friedman R."/>
            <person name="Frazier M."/>
            <person name="Venter J.C."/>
        </authorList>
    </citation>
    <scope>NUCLEOTIDE SEQUENCE [LARGE SCALE GENOMIC DNA]</scope>
    <source>
        <strain evidence="2 3">PCC 7420</strain>
    </source>
</reference>
<organism evidence="2 3">
    <name type="scientific">Coleofasciculus chthonoplastes PCC 7420</name>
    <dbReference type="NCBI Taxonomy" id="118168"/>
    <lineage>
        <taxon>Bacteria</taxon>
        <taxon>Bacillati</taxon>
        <taxon>Cyanobacteriota</taxon>
        <taxon>Cyanophyceae</taxon>
        <taxon>Coleofasciculales</taxon>
        <taxon>Coleofasciculaceae</taxon>
        <taxon>Coleofasciculus</taxon>
    </lineage>
</organism>
<dbReference type="Pfam" id="PF00805">
    <property type="entry name" value="Pentapeptide"/>
    <property type="match status" value="4"/>
</dbReference>
<dbReference type="Gene3D" id="2.160.20.80">
    <property type="entry name" value="E3 ubiquitin-protein ligase SopA"/>
    <property type="match status" value="2"/>
</dbReference>
<dbReference type="eggNOG" id="COG1357">
    <property type="taxonomic scope" value="Bacteria"/>
</dbReference>
<dbReference type="PANTHER" id="PTHR14136:SF17">
    <property type="entry name" value="BTB_POZ DOMAIN-CONTAINING PROTEIN KCTD9"/>
    <property type="match status" value="1"/>
</dbReference>
<dbReference type="InterPro" id="IPR001646">
    <property type="entry name" value="5peptide_repeat"/>
</dbReference>
<protein>
    <submittedName>
        <fullName evidence="2">Pentapeptide repeat protein</fullName>
    </submittedName>
</protein>
<keyword evidence="3" id="KW-1185">Reference proteome</keyword>
<dbReference type="Proteomes" id="UP000003835">
    <property type="component" value="Unassembled WGS sequence"/>
</dbReference>
<gene>
    <name evidence="2" type="ORF">MC7420_808</name>
</gene>
<dbReference type="AlphaFoldDB" id="B4VT22"/>
<dbReference type="HOGENOM" id="CLU_469951_0_0_3"/>
<evidence type="ECO:0000313" key="2">
    <source>
        <dbReference type="EMBL" id="EDX74934.1"/>
    </source>
</evidence>
<evidence type="ECO:0000313" key="3">
    <source>
        <dbReference type="Proteomes" id="UP000003835"/>
    </source>
</evidence>